<organism evidence="3 4">
    <name type="scientific">Anaeromyces robustus</name>
    <dbReference type="NCBI Taxonomy" id="1754192"/>
    <lineage>
        <taxon>Eukaryota</taxon>
        <taxon>Fungi</taxon>
        <taxon>Fungi incertae sedis</taxon>
        <taxon>Chytridiomycota</taxon>
        <taxon>Chytridiomycota incertae sedis</taxon>
        <taxon>Neocallimastigomycetes</taxon>
        <taxon>Neocallimastigales</taxon>
        <taxon>Neocallimastigaceae</taxon>
        <taxon>Anaeromyces</taxon>
    </lineage>
</organism>
<dbReference type="Pfam" id="PF00098">
    <property type="entry name" value="zf-CCHC"/>
    <property type="match status" value="2"/>
</dbReference>
<evidence type="ECO:0000313" key="3">
    <source>
        <dbReference type="EMBL" id="ORX75767.1"/>
    </source>
</evidence>
<dbReference type="AlphaFoldDB" id="A0A1Y1WQG2"/>
<keyword evidence="1" id="KW-0479">Metal-binding</keyword>
<dbReference type="PANTHER" id="PTHR46242:SF1">
    <property type="entry name" value="ZINC FINGER CCHC DOMAIN-CONTAINING PROTEIN 9"/>
    <property type="match status" value="1"/>
</dbReference>
<evidence type="ECO:0000256" key="1">
    <source>
        <dbReference type="PROSITE-ProRule" id="PRU00047"/>
    </source>
</evidence>
<dbReference type="InterPro" id="IPR001878">
    <property type="entry name" value="Znf_CCHC"/>
</dbReference>
<comment type="caution">
    <text evidence="3">The sequence shown here is derived from an EMBL/GenBank/DDBJ whole genome shotgun (WGS) entry which is preliminary data.</text>
</comment>
<sequence length="105" mass="11551">CFFCRKRGHSVANCKDRLKVEGDDKTKGNNGTGICFRCGSTEHTLKNCKVPVKKGEENLLPYAVCYVCNQKGHLASQCSQNEKGLYPNGGCCKYCGSVRHLAKDC</sequence>
<feature type="non-terminal residue" evidence="3">
    <location>
        <position position="105"/>
    </location>
</feature>
<dbReference type="OrthoDB" id="3863715at2759"/>
<keyword evidence="1" id="KW-0863">Zinc-finger</keyword>
<dbReference type="EMBL" id="MCFG01000337">
    <property type="protein sequence ID" value="ORX75767.1"/>
    <property type="molecule type" value="Genomic_DNA"/>
</dbReference>
<reference evidence="3 4" key="2">
    <citation type="submission" date="2016-08" db="EMBL/GenBank/DDBJ databases">
        <title>Pervasive Adenine N6-methylation of Active Genes in Fungi.</title>
        <authorList>
            <consortium name="DOE Joint Genome Institute"/>
            <person name="Mondo S.J."/>
            <person name="Dannebaum R.O."/>
            <person name="Kuo R.C."/>
            <person name="Labutti K."/>
            <person name="Haridas S."/>
            <person name="Kuo A."/>
            <person name="Salamov A."/>
            <person name="Ahrendt S.R."/>
            <person name="Lipzen A."/>
            <person name="Sullivan W."/>
            <person name="Andreopoulos W.B."/>
            <person name="Clum A."/>
            <person name="Lindquist E."/>
            <person name="Daum C."/>
            <person name="Ramamoorthy G.K."/>
            <person name="Gryganskyi A."/>
            <person name="Culley D."/>
            <person name="Magnuson J.K."/>
            <person name="James T.Y."/>
            <person name="O'Malley M.A."/>
            <person name="Stajich J.E."/>
            <person name="Spatafora J.W."/>
            <person name="Visel A."/>
            <person name="Grigoriev I.V."/>
        </authorList>
    </citation>
    <scope>NUCLEOTIDE SEQUENCE [LARGE SCALE GENOMIC DNA]</scope>
    <source>
        <strain evidence="3 4">S4</strain>
    </source>
</reference>
<gene>
    <name evidence="3" type="ORF">BCR32DRAFT_194461</name>
</gene>
<dbReference type="InterPro" id="IPR042246">
    <property type="entry name" value="ZCCHC9"/>
</dbReference>
<dbReference type="PANTHER" id="PTHR46242">
    <property type="entry name" value="ZINC FINGER CCHC DOMAIN-CONTAINING PROTEIN 9 ZCCHC9"/>
    <property type="match status" value="1"/>
</dbReference>
<dbReference type="PROSITE" id="PS50158">
    <property type="entry name" value="ZF_CCHC"/>
    <property type="match status" value="1"/>
</dbReference>
<feature type="domain" description="CCHC-type" evidence="2">
    <location>
        <begin position="65"/>
        <end position="80"/>
    </location>
</feature>
<dbReference type="SUPFAM" id="SSF57756">
    <property type="entry name" value="Retrovirus zinc finger-like domains"/>
    <property type="match status" value="1"/>
</dbReference>
<proteinExistence type="predicted"/>
<keyword evidence="4" id="KW-1185">Reference proteome</keyword>
<dbReference type="SMART" id="SM00343">
    <property type="entry name" value="ZnF_C2HC"/>
    <property type="match status" value="4"/>
</dbReference>
<evidence type="ECO:0000313" key="4">
    <source>
        <dbReference type="Proteomes" id="UP000193944"/>
    </source>
</evidence>
<dbReference type="GO" id="GO:0005730">
    <property type="term" value="C:nucleolus"/>
    <property type="evidence" value="ECO:0007669"/>
    <property type="project" value="TreeGrafter"/>
</dbReference>
<feature type="non-terminal residue" evidence="3">
    <location>
        <position position="1"/>
    </location>
</feature>
<evidence type="ECO:0000259" key="2">
    <source>
        <dbReference type="PROSITE" id="PS50158"/>
    </source>
</evidence>
<reference evidence="3 4" key="1">
    <citation type="submission" date="2016-08" db="EMBL/GenBank/DDBJ databases">
        <title>A Parts List for Fungal Cellulosomes Revealed by Comparative Genomics.</title>
        <authorList>
            <consortium name="DOE Joint Genome Institute"/>
            <person name="Haitjema C.H."/>
            <person name="Gilmore S.P."/>
            <person name="Henske J.K."/>
            <person name="Solomon K.V."/>
            <person name="De Groot R."/>
            <person name="Kuo A."/>
            <person name="Mondo S.J."/>
            <person name="Salamov A.A."/>
            <person name="Labutti K."/>
            <person name="Zhao Z."/>
            <person name="Chiniquy J."/>
            <person name="Barry K."/>
            <person name="Brewer H.M."/>
            <person name="Purvine S.O."/>
            <person name="Wright A.T."/>
            <person name="Boxma B."/>
            <person name="Van Alen T."/>
            <person name="Hackstein J.H."/>
            <person name="Baker S.E."/>
            <person name="Grigoriev I.V."/>
            <person name="O'Malley M.A."/>
        </authorList>
    </citation>
    <scope>NUCLEOTIDE SEQUENCE [LARGE SCALE GENOMIC DNA]</scope>
    <source>
        <strain evidence="3 4">S4</strain>
    </source>
</reference>
<keyword evidence="1" id="KW-0862">Zinc</keyword>
<accession>A0A1Y1WQG2</accession>
<dbReference type="Gene3D" id="4.10.60.10">
    <property type="entry name" value="Zinc finger, CCHC-type"/>
    <property type="match status" value="2"/>
</dbReference>
<dbReference type="InterPro" id="IPR036875">
    <property type="entry name" value="Znf_CCHC_sf"/>
</dbReference>
<dbReference type="Proteomes" id="UP000193944">
    <property type="component" value="Unassembled WGS sequence"/>
</dbReference>
<dbReference type="GO" id="GO:0008270">
    <property type="term" value="F:zinc ion binding"/>
    <property type="evidence" value="ECO:0007669"/>
    <property type="project" value="UniProtKB-KW"/>
</dbReference>
<protein>
    <recommendedName>
        <fullName evidence="2">CCHC-type domain-containing protein</fullName>
    </recommendedName>
</protein>
<dbReference type="STRING" id="1754192.A0A1Y1WQG2"/>
<dbReference type="GO" id="GO:0003676">
    <property type="term" value="F:nucleic acid binding"/>
    <property type="evidence" value="ECO:0007669"/>
    <property type="project" value="InterPro"/>
</dbReference>
<name>A0A1Y1WQG2_9FUNG</name>